<proteinExistence type="inferred from homology"/>
<feature type="transmembrane region" description="Helical" evidence="6">
    <location>
        <begin position="110"/>
        <end position="126"/>
    </location>
</feature>
<dbReference type="GO" id="GO:0005351">
    <property type="term" value="F:carbohydrate:proton symporter activity"/>
    <property type="evidence" value="ECO:0007669"/>
    <property type="project" value="TreeGrafter"/>
</dbReference>
<feature type="transmembrane region" description="Helical" evidence="6">
    <location>
        <begin position="166"/>
        <end position="185"/>
    </location>
</feature>
<evidence type="ECO:0000256" key="4">
    <source>
        <dbReference type="ARBA" id="ARBA00022989"/>
    </source>
</evidence>
<feature type="transmembrane region" description="Helical" evidence="6">
    <location>
        <begin position="253"/>
        <end position="271"/>
    </location>
</feature>
<organism evidence="8 9">
    <name type="scientific">Lachnellula occidentalis</name>
    <dbReference type="NCBI Taxonomy" id="215460"/>
    <lineage>
        <taxon>Eukaryota</taxon>
        <taxon>Fungi</taxon>
        <taxon>Dikarya</taxon>
        <taxon>Ascomycota</taxon>
        <taxon>Pezizomycotina</taxon>
        <taxon>Leotiomycetes</taxon>
        <taxon>Helotiales</taxon>
        <taxon>Lachnaceae</taxon>
        <taxon>Lachnellula</taxon>
    </lineage>
</organism>
<evidence type="ECO:0000256" key="5">
    <source>
        <dbReference type="ARBA" id="ARBA00023136"/>
    </source>
</evidence>
<feature type="transmembrane region" description="Helical" evidence="6">
    <location>
        <begin position="88"/>
        <end position="104"/>
    </location>
</feature>
<dbReference type="SUPFAM" id="SSF103473">
    <property type="entry name" value="MFS general substrate transporter"/>
    <property type="match status" value="1"/>
</dbReference>
<sequence length="481" mass="52660">METYSWYNITVVCFAAFGSLFTGYSLAVFAFTIGQPTFYTSLKLEQDPTAPGYSYTDDIIGAANGVFFGLGFLGCFLAGWAGNRFGRVYGFRIAAVIGIIGGILQCASQSPAMVCLPISCIIRALLTRTKQFLVARAVAGLAAGHTMAAMPTYFTEVSPPHSRGLITGAHGMFINVGYCLAGWVGPRFLVQHDNYQGALEILIRLHRDPSDPNNTFAHQELQLIEERWRVESEIVRTDGRWRLFTKKANYKRLVLAWLVMVGGQNIGPLVINNYNVRLYSSLGLGATKSLLLSAVYNTVGLTVACIGGLISDRLGRRQAMLTGYVLVTCVFATLTGMIAKYNLTPSKSWATAATVMVYLYVVCYNSFIDLNQFTIATEIFPTHIRNQASAFAISGLFMADLLWLNLLPTATTTIGWKYYLVFVSLAVVHTTAGWHLEEMDRVMPGGNDPPKGGKAGVNGKNGVDSDHIETLLKNRSLEIKV</sequence>
<protein>
    <submittedName>
        <fullName evidence="8">High-affinity glucose transporter</fullName>
    </submittedName>
</protein>
<feature type="domain" description="Major facilitator superfamily (MFS) profile" evidence="7">
    <location>
        <begin position="11"/>
        <end position="441"/>
    </location>
</feature>
<dbReference type="InterPro" id="IPR005828">
    <property type="entry name" value="MFS_sugar_transport-like"/>
</dbReference>
<feature type="transmembrane region" description="Helical" evidence="6">
    <location>
        <begin position="323"/>
        <end position="343"/>
    </location>
</feature>
<dbReference type="InterPro" id="IPR020846">
    <property type="entry name" value="MFS_dom"/>
</dbReference>
<keyword evidence="8" id="KW-0813">Transport</keyword>
<dbReference type="PROSITE" id="PS50850">
    <property type="entry name" value="MFS"/>
    <property type="match status" value="1"/>
</dbReference>
<dbReference type="PROSITE" id="PS00217">
    <property type="entry name" value="SUGAR_TRANSPORT_2"/>
    <property type="match status" value="1"/>
</dbReference>
<dbReference type="Proteomes" id="UP000443090">
    <property type="component" value="Unassembled WGS sequence"/>
</dbReference>
<dbReference type="GO" id="GO:0016020">
    <property type="term" value="C:membrane"/>
    <property type="evidence" value="ECO:0007669"/>
    <property type="project" value="UniProtKB-SubCell"/>
</dbReference>
<comment type="subcellular location">
    <subcellularLocation>
        <location evidence="1">Membrane</location>
        <topology evidence="1">Multi-pass membrane protein</topology>
    </subcellularLocation>
</comment>
<dbReference type="EMBL" id="QGMI01000235">
    <property type="protein sequence ID" value="TVY44417.1"/>
    <property type="molecule type" value="Genomic_DNA"/>
</dbReference>
<feature type="transmembrane region" description="Helical" evidence="6">
    <location>
        <begin position="12"/>
        <end position="39"/>
    </location>
</feature>
<dbReference type="InterPro" id="IPR036259">
    <property type="entry name" value="MFS_trans_sf"/>
</dbReference>
<evidence type="ECO:0000256" key="3">
    <source>
        <dbReference type="ARBA" id="ARBA00022692"/>
    </source>
</evidence>
<feature type="transmembrane region" description="Helical" evidence="6">
    <location>
        <begin position="291"/>
        <end position="311"/>
    </location>
</feature>
<dbReference type="PANTHER" id="PTHR48022">
    <property type="entry name" value="PLASTIDIC GLUCOSE TRANSPORTER 4"/>
    <property type="match status" value="1"/>
</dbReference>
<dbReference type="Pfam" id="PF00083">
    <property type="entry name" value="Sugar_tr"/>
    <property type="match status" value="2"/>
</dbReference>
<feature type="transmembrane region" description="Helical" evidence="6">
    <location>
        <begin position="133"/>
        <end position="154"/>
    </location>
</feature>
<name>A0A8H8RYK6_9HELO</name>
<keyword evidence="8" id="KW-0762">Sugar transport</keyword>
<keyword evidence="4 6" id="KW-1133">Transmembrane helix</keyword>
<dbReference type="Gene3D" id="1.20.1250.20">
    <property type="entry name" value="MFS general substrate transporter like domains"/>
    <property type="match status" value="2"/>
</dbReference>
<feature type="transmembrane region" description="Helical" evidence="6">
    <location>
        <begin position="418"/>
        <end position="436"/>
    </location>
</feature>
<comment type="caution">
    <text evidence="8">The sequence shown here is derived from an EMBL/GenBank/DDBJ whole genome shotgun (WGS) entry which is preliminary data.</text>
</comment>
<dbReference type="InterPro" id="IPR005829">
    <property type="entry name" value="Sugar_transporter_CS"/>
</dbReference>
<feature type="transmembrane region" description="Helical" evidence="6">
    <location>
        <begin position="349"/>
        <end position="367"/>
    </location>
</feature>
<evidence type="ECO:0000256" key="2">
    <source>
        <dbReference type="ARBA" id="ARBA00010992"/>
    </source>
</evidence>
<comment type="similarity">
    <text evidence="2">Belongs to the major facilitator superfamily. Sugar transporter (TC 2.A.1.1) family.</text>
</comment>
<dbReference type="PROSITE" id="PS00216">
    <property type="entry name" value="SUGAR_TRANSPORT_1"/>
    <property type="match status" value="1"/>
</dbReference>
<keyword evidence="3 6" id="KW-0812">Transmembrane</keyword>
<feature type="transmembrane region" description="Helical" evidence="6">
    <location>
        <begin position="388"/>
        <end position="406"/>
    </location>
</feature>
<evidence type="ECO:0000313" key="8">
    <source>
        <dbReference type="EMBL" id="TVY44417.1"/>
    </source>
</evidence>
<evidence type="ECO:0000256" key="6">
    <source>
        <dbReference type="SAM" id="Phobius"/>
    </source>
</evidence>
<evidence type="ECO:0000313" key="9">
    <source>
        <dbReference type="Proteomes" id="UP000443090"/>
    </source>
</evidence>
<reference evidence="8 9" key="1">
    <citation type="submission" date="2018-05" db="EMBL/GenBank/DDBJ databases">
        <title>Genome sequencing and assembly of the regulated plant pathogen Lachnellula willkommii and related sister species for the development of diagnostic species identification markers.</title>
        <authorList>
            <person name="Giroux E."/>
            <person name="Bilodeau G."/>
        </authorList>
    </citation>
    <scope>NUCLEOTIDE SEQUENCE [LARGE SCALE GENOMIC DNA]</scope>
    <source>
        <strain evidence="8 9">CBS 160.35</strain>
    </source>
</reference>
<dbReference type="InterPro" id="IPR050360">
    <property type="entry name" value="MFS_Sugar_Transporters"/>
</dbReference>
<evidence type="ECO:0000259" key="7">
    <source>
        <dbReference type="PROSITE" id="PS50850"/>
    </source>
</evidence>
<feature type="transmembrane region" description="Helical" evidence="6">
    <location>
        <begin position="59"/>
        <end position="81"/>
    </location>
</feature>
<gene>
    <name evidence="8" type="primary">HGT1_4</name>
    <name evidence="8" type="ORF">LOCC1_G005221</name>
</gene>
<keyword evidence="5 6" id="KW-0472">Membrane</keyword>
<dbReference type="AlphaFoldDB" id="A0A8H8RYK6"/>
<evidence type="ECO:0000256" key="1">
    <source>
        <dbReference type="ARBA" id="ARBA00004141"/>
    </source>
</evidence>
<accession>A0A8H8RYK6</accession>
<dbReference type="OrthoDB" id="6612291at2759"/>
<dbReference type="PANTHER" id="PTHR48022:SF11">
    <property type="entry name" value="MONOSACCHARIDE TRANSPORTER (HXT8), PUTATIVE (AFU_ORTHOLOGUE AFUA_2G08120)-RELATED"/>
    <property type="match status" value="1"/>
</dbReference>
<keyword evidence="9" id="KW-1185">Reference proteome</keyword>